<dbReference type="RefSeq" id="XP_020008941.1">
    <property type="nucleotide sequence ID" value="XM_020153352.1"/>
</dbReference>
<name>A0A8B7TPP6_CASCN</name>
<feature type="compositionally biased region" description="Low complexity" evidence="1">
    <location>
        <begin position="144"/>
        <end position="169"/>
    </location>
</feature>
<feature type="region of interest" description="Disordered" evidence="1">
    <location>
        <begin position="345"/>
        <end position="447"/>
    </location>
</feature>
<accession>A0A8B7TPP6</accession>
<dbReference type="AlphaFoldDB" id="A0A8B7TPP6"/>
<dbReference type="KEGG" id="ccan:109677280"/>
<feature type="non-terminal residue" evidence="2">
    <location>
        <position position="1"/>
    </location>
</feature>
<feature type="region of interest" description="Disordered" evidence="1">
    <location>
        <begin position="112"/>
        <end position="299"/>
    </location>
</feature>
<feature type="compositionally biased region" description="Polar residues" evidence="1">
    <location>
        <begin position="197"/>
        <end position="207"/>
    </location>
</feature>
<dbReference type="OrthoDB" id="10070907at2759"/>
<reference evidence="2" key="1">
    <citation type="submission" date="2025-08" db="UniProtKB">
        <authorList>
            <consortium name="RefSeq"/>
        </authorList>
    </citation>
    <scope>IDENTIFICATION</scope>
    <source>
        <tissue evidence="2">Leukocyte</tissue>
    </source>
</reference>
<feature type="region of interest" description="Disordered" evidence="1">
    <location>
        <begin position="75"/>
        <end position="94"/>
    </location>
</feature>
<feature type="compositionally biased region" description="Basic and acidic residues" evidence="1">
    <location>
        <begin position="433"/>
        <end position="447"/>
    </location>
</feature>
<gene>
    <name evidence="2" type="primary">LOC109677280</name>
</gene>
<sequence length="447" mass="46685">GPGGPVGQKGSVWCEDEADVGVRWTAEKKKKGFPDPGIEPGRGALAAPLLLGAPSKHRRASFCHTPSRACKHSCVPARPPSAAPGSAKGQPAALAGNRTRVNCLEGSYAHHYTTNAARPGQRPQAGGTARRRRPPAWLPRRQKAPAQPSPAQSPAAPLRRPSAAAVLLPTEPSAPRCGVGPGAGPSDAAATARQPEGRSSLTRSPPTLSCPCRPHGAHSHKDFGWRGPGLAWPGRAQQGGQGRSSGATTWQARYQVAVGGGRKKGTPLEGERLGRRPRAGGQKGRLPPRRGIEPRSPAPLSRALVRPALPSLVRLPTASIWHVRDTRSHNKALWTKARRADPVRSLTSSCTRLPPSQPGAPCPAASDAGIEPPRREEGKTRGLASAARGGGEEGVAACTPQRAAETDLACPPPLAHPRRGTVPGVRAGSQPGERPRAQARRQDGRAV</sequence>
<feature type="compositionally biased region" description="Low complexity" evidence="1">
    <location>
        <begin position="83"/>
        <end position="93"/>
    </location>
</feature>
<proteinExistence type="predicted"/>
<organism evidence="2">
    <name type="scientific">Castor canadensis</name>
    <name type="common">American beaver</name>
    <dbReference type="NCBI Taxonomy" id="51338"/>
    <lineage>
        <taxon>Eukaryota</taxon>
        <taxon>Metazoa</taxon>
        <taxon>Chordata</taxon>
        <taxon>Craniata</taxon>
        <taxon>Vertebrata</taxon>
        <taxon>Euteleostomi</taxon>
        <taxon>Mammalia</taxon>
        <taxon>Eutheria</taxon>
        <taxon>Euarchontoglires</taxon>
        <taxon>Glires</taxon>
        <taxon>Rodentia</taxon>
        <taxon>Castorimorpha</taxon>
        <taxon>Castoridae</taxon>
        <taxon>Castor</taxon>
    </lineage>
</organism>
<evidence type="ECO:0000313" key="2">
    <source>
        <dbReference type="RefSeq" id="XP_020008941.1"/>
    </source>
</evidence>
<protein>
    <submittedName>
        <fullName evidence="2">Uncharacterized protein LOC109677280</fullName>
    </submittedName>
</protein>
<evidence type="ECO:0000256" key="1">
    <source>
        <dbReference type="SAM" id="MobiDB-lite"/>
    </source>
</evidence>